<protein>
    <recommendedName>
        <fullName evidence="4">Integral membrane protein</fullName>
    </recommendedName>
</protein>
<reference evidence="3" key="2">
    <citation type="submission" date="2016-04" db="EMBL/GenBank/DDBJ databases">
        <title>First Complete Genome Sequence of a Subdivision 6 Acidobacterium.</title>
        <authorList>
            <person name="Huang S."/>
            <person name="Vieira S."/>
            <person name="Bunk B."/>
            <person name="Riedel T."/>
            <person name="Sproeer C."/>
            <person name="Overmann J."/>
        </authorList>
    </citation>
    <scope>NUCLEOTIDE SEQUENCE [LARGE SCALE GENOMIC DNA]</scope>
    <source>
        <strain evidence="3">DSM 100886 HEG_-6_39</strain>
    </source>
</reference>
<feature type="transmembrane region" description="Helical" evidence="1">
    <location>
        <begin position="46"/>
        <end position="67"/>
    </location>
</feature>
<accession>A0A143PQR6</accession>
<dbReference type="RefSeq" id="WP_110172632.1">
    <property type="nucleotide sequence ID" value="NZ_CP015136.1"/>
</dbReference>
<feature type="transmembrane region" description="Helical" evidence="1">
    <location>
        <begin position="79"/>
        <end position="98"/>
    </location>
</feature>
<keyword evidence="1" id="KW-0812">Transmembrane</keyword>
<name>A0A143PQR6_LUTPR</name>
<sequence>MVIGPIVLILAAAPMLCGQLSPKGPLGPGKHGKEMSDEEWYRTNRVAGGAFLVGGLIWLAAAILLPGRFDTMRQEQETIAFIGATAVAVAMVVSVMYVEGESEEW</sequence>
<keyword evidence="1" id="KW-0472">Membrane</keyword>
<organism evidence="2 3">
    <name type="scientific">Luteitalea pratensis</name>
    <dbReference type="NCBI Taxonomy" id="1855912"/>
    <lineage>
        <taxon>Bacteria</taxon>
        <taxon>Pseudomonadati</taxon>
        <taxon>Acidobacteriota</taxon>
        <taxon>Vicinamibacteria</taxon>
        <taxon>Vicinamibacterales</taxon>
        <taxon>Vicinamibacteraceae</taxon>
        <taxon>Luteitalea</taxon>
    </lineage>
</organism>
<evidence type="ECO:0000256" key="1">
    <source>
        <dbReference type="SAM" id="Phobius"/>
    </source>
</evidence>
<reference evidence="2 3" key="1">
    <citation type="journal article" date="2016" name="Genome Announc.">
        <title>First Complete Genome Sequence of a Subdivision 6 Acidobacterium Strain.</title>
        <authorList>
            <person name="Huang S."/>
            <person name="Vieira S."/>
            <person name="Bunk B."/>
            <person name="Riedel T."/>
            <person name="Sproer C."/>
            <person name="Overmann J."/>
        </authorList>
    </citation>
    <scope>NUCLEOTIDE SEQUENCE [LARGE SCALE GENOMIC DNA]</scope>
    <source>
        <strain evidence="3">DSM 100886 HEG_-6_39</strain>
    </source>
</reference>
<keyword evidence="3" id="KW-1185">Reference proteome</keyword>
<keyword evidence="1" id="KW-1133">Transmembrane helix</keyword>
<evidence type="ECO:0000313" key="3">
    <source>
        <dbReference type="Proteomes" id="UP000076079"/>
    </source>
</evidence>
<proteinExistence type="predicted"/>
<dbReference type="EMBL" id="CP015136">
    <property type="protein sequence ID" value="AMY11047.1"/>
    <property type="molecule type" value="Genomic_DNA"/>
</dbReference>
<evidence type="ECO:0008006" key="4">
    <source>
        <dbReference type="Google" id="ProtNLM"/>
    </source>
</evidence>
<dbReference type="AlphaFoldDB" id="A0A143PQR6"/>
<dbReference type="Pfam" id="PF13630">
    <property type="entry name" value="SdpI"/>
    <property type="match status" value="1"/>
</dbReference>
<gene>
    <name evidence="2" type="ORF">LuPra_04291</name>
</gene>
<dbReference type="Proteomes" id="UP000076079">
    <property type="component" value="Chromosome"/>
</dbReference>
<dbReference type="KEGG" id="abac:LuPra_04291"/>
<dbReference type="InterPro" id="IPR025962">
    <property type="entry name" value="SdpI/YhfL"/>
</dbReference>
<evidence type="ECO:0000313" key="2">
    <source>
        <dbReference type="EMBL" id="AMY11047.1"/>
    </source>
</evidence>